<dbReference type="RefSeq" id="WP_157682653.1">
    <property type="nucleotide sequence ID" value="NZ_LT629757.1"/>
</dbReference>
<keyword evidence="9" id="KW-1133">Transmembrane helix</keyword>
<protein>
    <recommendedName>
        <fullName evidence="2">histidine kinase</fullName>
        <ecNumber evidence="2">2.7.13.3</ecNumber>
    </recommendedName>
</protein>
<evidence type="ECO:0000259" key="10">
    <source>
        <dbReference type="SMART" id="SM00387"/>
    </source>
</evidence>
<evidence type="ECO:0000256" key="7">
    <source>
        <dbReference type="ARBA" id="ARBA00022840"/>
    </source>
</evidence>
<keyword evidence="7" id="KW-0067">ATP-binding</keyword>
<evidence type="ECO:0000256" key="8">
    <source>
        <dbReference type="ARBA" id="ARBA00023012"/>
    </source>
</evidence>
<dbReference type="GO" id="GO:0016020">
    <property type="term" value="C:membrane"/>
    <property type="evidence" value="ECO:0007669"/>
    <property type="project" value="InterPro"/>
</dbReference>
<reference evidence="12" key="1">
    <citation type="submission" date="2016-10" db="EMBL/GenBank/DDBJ databases">
        <authorList>
            <person name="Varghese N."/>
            <person name="Submissions S."/>
        </authorList>
    </citation>
    <scope>NUCLEOTIDE SEQUENCE [LARGE SCALE GENOMIC DNA]</scope>
    <source>
        <strain evidence="12">DSM 22127</strain>
    </source>
</reference>
<evidence type="ECO:0000256" key="3">
    <source>
        <dbReference type="ARBA" id="ARBA00022553"/>
    </source>
</evidence>
<dbReference type="GO" id="GO:0046983">
    <property type="term" value="F:protein dimerization activity"/>
    <property type="evidence" value="ECO:0007669"/>
    <property type="project" value="InterPro"/>
</dbReference>
<evidence type="ECO:0000256" key="4">
    <source>
        <dbReference type="ARBA" id="ARBA00022679"/>
    </source>
</evidence>
<keyword evidence="12" id="KW-1185">Reference proteome</keyword>
<keyword evidence="6 11" id="KW-0418">Kinase</keyword>
<evidence type="ECO:0000256" key="1">
    <source>
        <dbReference type="ARBA" id="ARBA00000085"/>
    </source>
</evidence>
<keyword evidence="4" id="KW-0808">Transferase</keyword>
<evidence type="ECO:0000313" key="11">
    <source>
        <dbReference type="EMBL" id="SDR72573.1"/>
    </source>
</evidence>
<dbReference type="InterPro" id="IPR036890">
    <property type="entry name" value="HATPase_C_sf"/>
</dbReference>
<name>A0A1H1LDI7_9ACTN</name>
<dbReference type="EC" id="2.7.13.3" evidence="2"/>
<dbReference type="Proteomes" id="UP000198859">
    <property type="component" value="Chromosome I"/>
</dbReference>
<evidence type="ECO:0000256" key="6">
    <source>
        <dbReference type="ARBA" id="ARBA00022777"/>
    </source>
</evidence>
<evidence type="ECO:0000313" key="12">
    <source>
        <dbReference type="Proteomes" id="UP000198859"/>
    </source>
</evidence>
<gene>
    <name evidence="11" type="ORF">SAMN04488570_0169</name>
</gene>
<keyword evidence="5" id="KW-0547">Nucleotide-binding</keyword>
<dbReference type="EMBL" id="LT629757">
    <property type="protein sequence ID" value="SDR72573.1"/>
    <property type="molecule type" value="Genomic_DNA"/>
</dbReference>
<sequence length="384" mass="40149">MRAAVLDPRVRDALLAIVLAVGSFAQLGATHETTALLVLWAALTTLPLALRGAAPVAVGLGIQLVFLAGTPWVRDVELLAQGVSVFLVATYVAALGPRSWRGSVLAGTGSLVLLVLQGAVDPRFEATGAVVANAVYATMAWGVAAAVRVHIEHSRQSEQVAASVLQTSEANTRLAVQAERARLARELHDVLGHSISVMVLRARGGVHEHHVDPAAGLEALRDVEEVGTRALADVRLLLELDQGRDTELGPDPAPVRHHPLPGLDDLADLAGRTTSAGLQVDLSVRGDPRAVNDGLSLAAYRIVQEALTNVMRHSGSGVAHVVLDWTGPDLVVEVRDEGPAVPDPGGGRGLVGMAERAALVGGRLVVRRDDDGGFAVRAQLPVGR</sequence>
<keyword evidence="9" id="KW-0812">Transmembrane</keyword>
<dbReference type="InterPro" id="IPR011712">
    <property type="entry name" value="Sig_transdc_His_kin_sub3_dim/P"/>
</dbReference>
<feature type="transmembrane region" description="Helical" evidence="9">
    <location>
        <begin position="78"/>
        <end position="96"/>
    </location>
</feature>
<proteinExistence type="predicted"/>
<feature type="transmembrane region" description="Helical" evidence="9">
    <location>
        <begin position="37"/>
        <end position="66"/>
    </location>
</feature>
<dbReference type="InterPro" id="IPR003594">
    <property type="entry name" value="HATPase_dom"/>
</dbReference>
<dbReference type="PANTHER" id="PTHR24421:SF10">
    <property type="entry name" value="NITRATE_NITRITE SENSOR PROTEIN NARQ"/>
    <property type="match status" value="1"/>
</dbReference>
<dbReference type="PANTHER" id="PTHR24421">
    <property type="entry name" value="NITRATE/NITRITE SENSOR PROTEIN NARX-RELATED"/>
    <property type="match status" value="1"/>
</dbReference>
<dbReference type="InterPro" id="IPR050482">
    <property type="entry name" value="Sensor_HK_TwoCompSys"/>
</dbReference>
<comment type="catalytic activity">
    <reaction evidence="1">
        <text>ATP + protein L-histidine = ADP + protein N-phospho-L-histidine.</text>
        <dbReference type="EC" id="2.7.13.3"/>
    </reaction>
</comment>
<dbReference type="SMART" id="SM00387">
    <property type="entry name" value="HATPase_c"/>
    <property type="match status" value="1"/>
</dbReference>
<dbReference type="GO" id="GO:0005524">
    <property type="term" value="F:ATP binding"/>
    <property type="evidence" value="ECO:0007669"/>
    <property type="project" value="UniProtKB-KW"/>
</dbReference>
<dbReference type="Pfam" id="PF07730">
    <property type="entry name" value="HisKA_3"/>
    <property type="match status" value="1"/>
</dbReference>
<dbReference type="AlphaFoldDB" id="A0A1H1LDI7"/>
<organism evidence="11 12">
    <name type="scientific">Nocardioides scoriae</name>
    <dbReference type="NCBI Taxonomy" id="642780"/>
    <lineage>
        <taxon>Bacteria</taxon>
        <taxon>Bacillati</taxon>
        <taxon>Actinomycetota</taxon>
        <taxon>Actinomycetes</taxon>
        <taxon>Propionibacteriales</taxon>
        <taxon>Nocardioidaceae</taxon>
        <taxon>Nocardioides</taxon>
    </lineage>
</organism>
<dbReference type="Gene3D" id="3.30.565.10">
    <property type="entry name" value="Histidine kinase-like ATPase, C-terminal domain"/>
    <property type="match status" value="1"/>
</dbReference>
<dbReference type="STRING" id="642780.SAMN04488570_0169"/>
<dbReference type="CDD" id="cd16917">
    <property type="entry name" value="HATPase_UhpB-NarQ-NarX-like"/>
    <property type="match status" value="1"/>
</dbReference>
<dbReference type="Gene3D" id="1.20.5.1930">
    <property type="match status" value="1"/>
</dbReference>
<keyword evidence="9" id="KW-0472">Membrane</keyword>
<dbReference type="Pfam" id="PF02518">
    <property type="entry name" value="HATPase_c"/>
    <property type="match status" value="1"/>
</dbReference>
<evidence type="ECO:0000256" key="9">
    <source>
        <dbReference type="SAM" id="Phobius"/>
    </source>
</evidence>
<accession>A0A1H1LDI7</accession>
<evidence type="ECO:0000256" key="2">
    <source>
        <dbReference type="ARBA" id="ARBA00012438"/>
    </source>
</evidence>
<dbReference type="SUPFAM" id="SSF55874">
    <property type="entry name" value="ATPase domain of HSP90 chaperone/DNA topoisomerase II/histidine kinase"/>
    <property type="match status" value="1"/>
</dbReference>
<evidence type="ECO:0000256" key="5">
    <source>
        <dbReference type="ARBA" id="ARBA00022741"/>
    </source>
</evidence>
<keyword evidence="8" id="KW-0902">Two-component regulatory system</keyword>
<feature type="transmembrane region" description="Helical" evidence="9">
    <location>
        <begin position="126"/>
        <end position="147"/>
    </location>
</feature>
<keyword evidence="3" id="KW-0597">Phosphoprotein</keyword>
<feature type="domain" description="Histidine kinase/HSP90-like ATPase" evidence="10">
    <location>
        <begin position="294"/>
        <end position="384"/>
    </location>
</feature>
<feature type="transmembrane region" description="Helical" evidence="9">
    <location>
        <begin position="13"/>
        <end position="30"/>
    </location>
</feature>
<feature type="transmembrane region" description="Helical" evidence="9">
    <location>
        <begin position="103"/>
        <end position="120"/>
    </location>
</feature>
<dbReference type="GO" id="GO:0000155">
    <property type="term" value="F:phosphorelay sensor kinase activity"/>
    <property type="evidence" value="ECO:0007669"/>
    <property type="project" value="InterPro"/>
</dbReference>
<dbReference type="OrthoDB" id="227596at2"/>